<dbReference type="eggNOG" id="KOG3656">
    <property type="taxonomic scope" value="Eukaryota"/>
</dbReference>
<dbReference type="Proteomes" id="UP000095282">
    <property type="component" value="Unplaced"/>
</dbReference>
<keyword evidence="7" id="KW-0807">Transducer</keyword>
<evidence type="ECO:0000259" key="8">
    <source>
        <dbReference type="PROSITE" id="PS50262"/>
    </source>
</evidence>
<evidence type="ECO:0000313" key="10">
    <source>
        <dbReference type="WBParaSite" id="Csp11.Scaffold605.g5582.t1"/>
    </source>
</evidence>
<keyword evidence="3" id="KW-1133">Transmembrane helix</keyword>
<dbReference type="AlphaFoldDB" id="A0A1I7TG17"/>
<keyword evidence="2" id="KW-0812">Transmembrane</keyword>
<dbReference type="PROSITE" id="PS00237">
    <property type="entry name" value="G_PROTEIN_RECEP_F1_1"/>
    <property type="match status" value="1"/>
</dbReference>
<reference evidence="10" key="1">
    <citation type="submission" date="2016-11" db="UniProtKB">
        <authorList>
            <consortium name="WormBaseParasite"/>
        </authorList>
    </citation>
    <scope>IDENTIFICATION</scope>
</reference>
<evidence type="ECO:0000256" key="4">
    <source>
        <dbReference type="ARBA" id="ARBA00023040"/>
    </source>
</evidence>
<dbReference type="SUPFAM" id="SSF81321">
    <property type="entry name" value="Family A G protein-coupled receptor-like"/>
    <property type="match status" value="1"/>
</dbReference>
<evidence type="ECO:0000256" key="3">
    <source>
        <dbReference type="ARBA" id="ARBA00022989"/>
    </source>
</evidence>
<sequence>MAVCTMEYNASIITEYVLATLGERWLPMELYQSIDYTYPYRFGEGVCKARAFLIEFTSYASIMIICCFSFERWLAIW</sequence>
<dbReference type="GO" id="GO:0008188">
    <property type="term" value="F:neuropeptide receptor activity"/>
    <property type="evidence" value="ECO:0007669"/>
    <property type="project" value="TreeGrafter"/>
</dbReference>
<proteinExistence type="predicted"/>
<name>A0A1I7TG17_9PELO</name>
<keyword evidence="9" id="KW-1185">Reference proteome</keyword>
<dbReference type="STRING" id="1561998.A0A1I7TG17"/>
<accession>A0A1I7TG17</accession>
<dbReference type="WBParaSite" id="Csp11.Scaffold605.g5582.t1">
    <property type="protein sequence ID" value="Csp11.Scaffold605.g5582.t1"/>
    <property type="gene ID" value="Csp11.Scaffold605.g5582"/>
</dbReference>
<keyword evidence="5" id="KW-0472">Membrane</keyword>
<dbReference type="InterPro" id="IPR017452">
    <property type="entry name" value="GPCR_Rhodpsn_7TM"/>
</dbReference>
<dbReference type="InterPro" id="IPR000276">
    <property type="entry name" value="GPCR_Rhodpsn"/>
</dbReference>
<keyword evidence="4" id="KW-0297">G-protein coupled receptor</keyword>
<evidence type="ECO:0000256" key="5">
    <source>
        <dbReference type="ARBA" id="ARBA00023136"/>
    </source>
</evidence>
<dbReference type="Gene3D" id="1.20.1070.10">
    <property type="entry name" value="Rhodopsin 7-helix transmembrane proteins"/>
    <property type="match status" value="1"/>
</dbReference>
<keyword evidence="6" id="KW-0675">Receptor</keyword>
<evidence type="ECO:0000256" key="2">
    <source>
        <dbReference type="ARBA" id="ARBA00022692"/>
    </source>
</evidence>
<protein>
    <submittedName>
        <fullName evidence="10">G_PROTEIN_RECEP_F1_2 domain-containing protein</fullName>
    </submittedName>
</protein>
<evidence type="ECO:0000256" key="6">
    <source>
        <dbReference type="ARBA" id="ARBA00023170"/>
    </source>
</evidence>
<dbReference type="PANTHER" id="PTHR24243:SF208">
    <property type="entry name" value="PYROKININ-1 RECEPTOR"/>
    <property type="match status" value="1"/>
</dbReference>
<evidence type="ECO:0000313" key="9">
    <source>
        <dbReference type="Proteomes" id="UP000095282"/>
    </source>
</evidence>
<comment type="subcellular location">
    <subcellularLocation>
        <location evidence="1">Membrane</location>
        <topology evidence="1">Multi-pass membrane protein</topology>
    </subcellularLocation>
</comment>
<dbReference type="PROSITE" id="PS50262">
    <property type="entry name" value="G_PROTEIN_RECEP_F1_2"/>
    <property type="match status" value="1"/>
</dbReference>
<dbReference type="PANTHER" id="PTHR24243">
    <property type="entry name" value="G-PROTEIN COUPLED RECEPTOR"/>
    <property type="match status" value="1"/>
</dbReference>
<dbReference type="GO" id="GO:0005886">
    <property type="term" value="C:plasma membrane"/>
    <property type="evidence" value="ECO:0007669"/>
    <property type="project" value="TreeGrafter"/>
</dbReference>
<dbReference type="Pfam" id="PF00001">
    <property type="entry name" value="7tm_1"/>
    <property type="match status" value="1"/>
</dbReference>
<organism evidence="9 10">
    <name type="scientific">Caenorhabditis tropicalis</name>
    <dbReference type="NCBI Taxonomy" id="1561998"/>
    <lineage>
        <taxon>Eukaryota</taxon>
        <taxon>Metazoa</taxon>
        <taxon>Ecdysozoa</taxon>
        <taxon>Nematoda</taxon>
        <taxon>Chromadorea</taxon>
        <taxon>Rhabditida</taxon>
        <taxon>Rhabditina</taxon>
        <taxon>Rhabditomorpha</taxon>
        <taxon>Rhabditoidea</taxon>
        <taxon>Rhabditidae</taxon>
        <taxon>Peloderinae</taxon>
        <taxon>Caenorhabditis</taxon>
    </lineage>
</organism>
<feature type="domain" description="G-protein coupled receptors family 1 profile" evidence="8">
    <location>
        <begin position="1"/>
        <end position="77"/>
    </location>
</feature>
<evidence type="ECO:0000256" key="7">
    <source>
        <dbReference type="ARBA" id="ARBA00023224"/>
    </source>
</evidence>
<evidence type="ECO:0000256" key="1">
    <source>
        <dbReference type="ARBA" id="ARBA00004141"/>
    </source>
</evidence>